<keyword evidence="1" id="KW-0413">Isomerase</keyword>
<dbReference type="SUPFAM" id="SSF55331">
    <property type="entry name" value="Tautomerase/MIF"/>
    <property type="match status" value="1"/>
</dbReference>
<sequence length="135" mass="14874">MPFIRTNLPADTSPEKQQGIVQGIHDALVESIGMPPDELFNMVSPYVTGQFACSPTFNGVKRSDRVVVIEITMRRGRSDAMKRTLYASIARNLEANAGVQPSDIFIFMHENDYSDWSVGHGAFAMALVQQVGSPK</sequence>
<dbReference type="Proteomes" id="UP001528672">
    <property type="component" value="Unassembled WGS sequence"/>
</dbReference>
<comment type="caution">
    <text evidence="3">The sequence shown here is derived from an EMBL/GenBank/DDBJ whole genome shotgun (WGS) entry which is preliminary data.</text>
</comment>
<dbReference type="Pfam" id="PF14552">
    <property type="entry name" value="Tautomerase_2"/>
    <property type="match status" value="1"/>
</dbReference>
<dbReference type="PANTHER" id="PTHR38460">
    <property type="entry name" value="TAUTOMERASE YOLI-RELATED"/>
    <property type="match status" value="1"/>
</dbReference>
<dbReference type="Gene3D" id="3.30.429.10">
    <property type="entry name" value="Macrophage Migration Inhibitory Factor"/>
    <property type="match status" value="1"/>
</dbReference>
<evidence type="ECO:0000259" key="2">
    <source>
        <dbReference type="Pfam" id="PF01361"/>
    </source>
</evidence>
<dbReference type="InterPro" id="IPR014347">
    <property type="entry name" value="Tautomerase/MIF_sf"/>
</dbReference>
<dbReference type="EMBL" id="JAQSIO010000001">
    <property type="protein sequence ID" value="MDD0813292.1"/>
    <property type="molecule type" value="Genomic_DNA"/>
</dbReference>
<proteinExistence type="predicted"/>
<name>A0ABT5M9M5_9BURK</name>
<dbReference type="InterPro" id="IPR037479">
    <property type="entry name" value="Tauto_MSAD"/>
</dbReference>
<reference evidence="3 4" key="1">
    <citation type="submission" date="2023-02" db="EMBL/GenBank/DDBJ databases">
        <title>Bacterial whole genome sequence for Curvibacter sp. HBC28.</title>
        <authorList>
            <person name="Le V."/>
            <person name="Ko S.-R."/>
            <person name="Ahn C.-Y."/>
            <person name="Oh H.-M."/>
        </authorList>
    </citation>
    <scope>NUCLEOTIDE SEQUENCE [LARGE SCALE GENOMIC DNA]</scope>
    <source>
        <strain evidence="3 4">HBC28</strain>
    </source>
</reference>
<dbReference type="PANTHER" id="PTHR38460:SF1">
    <property type="entry name" value="TAUTOMERASE YOLI-RELATED"/>
    <property type="match status" value="1"/>
</dbReference>
<accession>A0ABT5M9M5</accession>
<evidence type="ECO:0000313" key="3">
    <source>
        <dbReference type="EMBL" id="MDD0813292.1"/>
    </source>
</evidence>
<organism evidence="3 4">
    <name type="scientific">Curvibacter microcysteis</name>
    <dbReference type="NCBI Taxonomy" id="3026419"/>
    <lineage>
        <taxon>Bacteria</taxon>
        <taxon>Pseudomonadati</taxon>
        <taxon>Pseudomonadota</taxon>
        <taxon>Betaproteobacteria</taxon>
        <taxon>Burkholderiales</taxon>
        <taxon>Comamonadaceae</taxon>
        <taxon>Curvibacter</taxon>
    </lineage>
</organism>
<dbReference type="RefSeq" id="WP_273924820.1">
    <property type="nucleotide sequence ID" value="NZ_JAQSIN010000016.1"/>
</dbReference>
<evidence type="ECO:0000256" key="1">
    <source>
        <dbReference type="ARBA" id="ARBA00023235"/>
    </source>
</evidence>
<gene>
    <name evidence="3" type="ORF">PSQ39_01475</name>
</gene>
<evidence type="ECO:0000313" key="4">
    <source>
        <dbReference type="Proteomes" id="UP001528672"/>
    </source>
</evidence>
<dbReference type="Pfam" id="PF01361">
    <property type="entry name" value="Tautomerase"/>
    <property type="match status" value="1"/>
</dbReference>
<dbReference type="InterPro" id="IPR004370">
    <property type="entry name" value="4-OT-like_dom"/>
</dbReference>
<protein>
    <submittedName>
        <fullName evidence="3">Tautomerase family protein</fullName>
    </submittedName>
</protein>
<feature type="domain" description="4-oxalocrotonate tautomerase-like" evidence="2">
    <location>
        <begin position="2"/>
        <end position="38"/>
    </location>
</feature>
<keyword evidence="4" id="KW-1185">Reference proteome</keyword>